<accession>A0A1V9X7K9</accession>
<comment type="caution">
    <text evidence="1">The sequence shown here is derived from an EMBL/GenBank/DDBJ whole genome shotgun (WGS) entry which is preliminary data.</text>
</comment>
<evidence type="ECO:0000313" key="2">
    <source>
        <dbReference type="Proteomes" id="UP000192247"/>
    </source>
</evidence>
<dbReference type="InParanoid" id="A0A1V9X7K9"/>
<keyword evidence="2" id="KW-1185">Reference proteome</keyword>
<gene>
    <name evidence="1" type="ORF">BIW11_04343</name>
</gene>
<protein>
    <submittedName>
        <fullName evidence="1">Uncharacterized protein</fullName>
    </submittedName>
</protein>
<reference evidence="1 2" key="1">
    <citation type="journal article" date="2017" name="Gigascience">
        <title>Draft genome of the honey bee ectoparasitic mite, Tropilaelaps mercedesae, is shaped by the parasitic life history.</title>
        <authorList>
            <person name="Dong X."/>
            <person name="Armstrong S.D."/>
            <person name="Xia D."/>
            <person name="Makepeace B.L."/>
            <person name="Darby A.C."/>
            <person name="Kadowaki T."/>
        </authorList>
    </citation>
    <scope>NUCLEOTIDE SEQUENCE [LARGE SCALE GENOMIC DNA]</scope>
    <source>
        <strain evidence="1">Wuxi-XJTLU</strain>
    </source>
</reference>
<name>A0A1V9X7K9_9ACAR</name>
<proteinExistence type="predicted"/>
<dbReference type="AlphaFoldDB" id="A0A1V9X7K9"/>
<dbReference type="Proteomes" id="UP000192247">
    <property type="component" value="Unassembled WGS sequence"/>
</dbReference>
<evidence type="ECO:0000313" key="1">
    <source>
        <dbReference type="EMBL" id="OQR69560.1"/>
    </source>
</evidence>
<sequence>MQVNHTFSILPKDAGTFEMKVKVKSRQFISLRTIAEGTMKFTLSNIFLLSLCWSRMGRT</sequence>
<dbReference type="EMBL" id="MNPL01020494">
    <property type="protein sequence ID" value="OQR69560.1"/>
    <property type="molecule type" value="Genomic_DNA"/>
</dbReference>
<organism evidence="1 2">
    <name type="scientific">Tropilaelaps mercedesae</name>
    <dbReference type="NCBI Taxonomy" id="418985"/>
    <lineage>
        <taxon>Eukaryota</taxon>
        <taxon>Metazoa</taxon>
        <taxon>Ecdysozoa</taxon>
        <taxon>Arthropoda</taxon>
        <taxon>Chelicerata</taxon>
        <taxon>Arachnida</taxon>
        <taxon>Acari</taxon>
        <taxon>Parasitiformes</taxon>
        <taxon>Mesostigmata</taxon>
        <taxon>Gamasina</taxon>
        <taxon>Dermanyssoidea</taxon>
        <taxon>Laelapidae</taxon>
        <taxon>Tropilaelaps</taxon>
    </lineage>
</organism>